<proteinExistence type="inferred from homology"/>
<dbReference type="Pfam" id="PF00528">
    <property type="entry name" value="BPD_transp_1"/>
    <property type="match status" value="1"/>
</dbReference>
<dbReference type="PANTHER" id="PTHR43744:SF12">
    <property type="entry name" value="ABC TRANSPORTER PERMEASE PROTEIN MG189-RELATED"/>
    <property type="match status" value="1"/>
</dbReference>
<accession>A0A8J8MFR1</accession>
<organism evidence="9 10">
    <name type="scientific">Vallitalea pronyensis</name>
    <dbReference type="NCBI Taxonomy" id="1348613"/>
    <lineage>
        <taxon>Bacteria</taxon>
        <taxon>Bacillati</taxon>
        <taxon>Bacillota</taxon>
        <taxon>Clostridia</taxon>
        <taxon>Lachnospirales</taxon>
        <taxon>Vallitaleaceae</taxon>
        <taxon>Vallitalea</taxon>
    </lineage>
</organism>
<dbReference type="CDD" id="cd06261">
    <property type="entry name" value="TM_PBP2"/>
    <property type="match status" value="1"/>
</dbReference>
<evidence type="ECO:0000256" key="2">
    <source>
        <dbReference type="ARBA" id="ARBA00022448"/>
    </source>
</evidence>
<keyword evidence="10" id="KW-1185">Reference proteome</keyword>
<evidence type="ECO:0000313" key="10">
    <source>
        <dbReference type="Proteomes" id="UP000683246"/>
    </source>
</evidence>
<dbReference type="RefSeq" id="WP_212696417.1">
    <property type="nucleotide sequence ID" value="NZ_CP058649.1"/>
</dbReference>
<keyword evidence="4 7" id="KW-0812">Transmembrane</keyword>
<dbReference type="KEGG" id="vpy:HZI73_01000"/>
<keyword evidence="6 7" id="KW-0472">Membrane</keyword>
<dbReference type="PROSITE" id="PS50928">
    <property type="entry name" value="ABC_TM1"/>
    <property type="match status" value="1"/>
</dbReference>
<gene>
    <name evidence="9" type="ORF">HZI73_01000</name>
</gene>
<feature type="domain" description="ABC transmembrane type-1" evidence="8">
    <location>
        <begin position="70"/>
        <end position="260"/>
    </location>
</feature>
<feature type="transmembrane region" description="Helical" evidence="7">
    <location>
        <begin position="141"/>
        <end position="160"/>
    </location>
</feature>
<dbReference type="EMBL" id="CP058649">
    <property type="protein sequence ID" value="QUI20957.1"/>
    <property type="molecule type" value="Genomic_DNA"/>
</dbReference>
<keyword evidence="5 7" id="KW-1133">Transmembrane helix</keyword>
<evidence type="ECO:0000256" key="5">
    <source>
        <dbReference type="ARBA" id="ARBA00022989"/>
    </source>
</evidence>
<sequence length="274" mass="30902">MKSSNVLRALTYTVLILGAASMIIPFLWMLSTALKTDAATFVLPPEIIPKNITLHNFIKVSQLMPIFRFFMNSLGVALTITVGQLIICSMGGFAFARIDFKGRNLIFLLYLGTLMVPSQVTLTPLFILMKYLGWINTYKALIIPSMFKIAFGTFLMKQFFMNVPKSIEEAAFLDGVGYFRLFKSIFVPLAKPALATLSIFSFMESWNNFLWPLIVTNDTLHMTLPLGLSVLQGRWETNWNLLMAGTVINVLPILIVYIFAQKYFIEGLTHTGIK</sequence>
<feature type="transmembrane region" description="Helical" evidence="7">
    <location>
        <begin position="107"/>
        <end position="129"/>
    </location>
</feature>
<name>A0A8J8MFR1_9FIRM</name>
<evidence type="ECO:0000313" key="9">
    <source>
        <dbReference type="EMBL" id="QUI20957.1"/>
    </source>
</evidence>
<evidence type="ECO:0000256" key="7">
    <source>
        <dbReference type="RuleBase" id="RU363032"/>
    </source>
</evidence>
<feature type="transmembrane region" description="Helical" evidence="7">
    <location>
        <begin position="69"/>
        <end position="95"/>
    </location>
</feature>
<dbReference type="Proteomes" id="UP000683246">
    <property type="component" value="Chromosome"/>
</dbReference>
<feature type="transmembrane region" description="Helical" evidence="7">
    <location>
        <begin position="239"/>
        <end position="260"/>
    </location>
</feature>
<dbReference type="GO" id="GO:0055085">
    <property type="term" value="P:transmembrane transport"/>
    <property type="evidence" value="ECO:0007669"/>
    <property type="project" value="InterPro"/>
</dbReference>
<evidence type="ECO:0000256" key="4">
    <source>
        <dbReference type="ARBA" id="ARBA00022692"/>
    </source>
</evidence>
<feature type="transmembrane region" description="Helical" evidence="7">
    <location>
        <begin position="181"/>
        <end position="203"/>
    </location>
</feature>
<comment type="subcellular location">
    <subcellularLocation>
        <location evidence="1 7">Cell membrane</location>
        <topology evidence="1 7">Multi-pass membrane protein</topology>
    </subcellularLocation>
</comment>
<reference evidence="9" key="1">
    <citation type="submission" date="2020-07" db="EMBL/GenBank/DDBJ databases">
        <title>Vallitalea pronyensis genome.</title>
        <authorList>
            <person name="Postec A."/>
        </authorList>
    </citation>
    <scope>NUCLEOTIDE SEQUENCE</scope>
    <source>
        <strain evidence="9">FatNI3</strain>
    </source>
</reference>
<evidence type="ECO:0000256" key="3">
    <source>
        <dbReference type="ARBA" id="ARBA00022475"/>
    </source>
</evidence>
<protein>
    <submittedName>
        <fullName evidence="9">Carbohydrate ABC transporter permease</fullName>
    </submittedName>
</protein>
<dbReference type="AlphaFoldDB" id="A0A8J8MFR1"/>
<feature type="transmembrane region" description="Helical" evidence="7">
    <location>
        <begin position="12"/>
        <end position="30"/>
    </location>
</feature>
<dbReference type="InterPro" id="IPR000515">
    <property type="entry name" value="MetI-like"/>
</dbReference>
<evidence type="ECO:0000256" key="6">
    <source>
        <dbReference type="ARBA" id="ARBA00023136"/>
    </source>
</evidence>
<dbReference type="PANTHER" id="PTHR43744">
    <property type="entry name" value="ABC TRANSPORTER PERMEASE PROTEIN MG189-RELATED-RELATED"/>
    <property type="match status" value="1"/>
</dbReference>
<evidence type="ECO:0000259" key="8">
    <source>
        <dbReference type="PROSITE" id="PS50928"/>
    </source>
</evidence>
<evidence type="ECO:0000256" key="1">
    <source>
        <dbReference type="ARBA" id="ARBA00004651"/>
    </source>
</evidence>
<dbReference type="Gene3D" id="1.10.3720.10">
    <property type="entry name" value="MetI-like"/>
    <property type="match status" value="1"/>
</dbReference>
<keyword evidence="2 7" id="KW-0813">Transport</keyword>
<dbReference type="GO" id="GO:0005886">
    <property type="term" value="C:plasma membrane"/>
    <property type="evidence" value="ECO:0007669"/>
    <property type="project" value="UniProtKB-SubCell"/>
</dbReference>
<comment type="similarity">
    <text evidence="7">Belongs to the binding-protein-dependent transport system permease family.</text>
</comment>
<dbReference type="SUPFAM" id="SSF161098">
    <property type="entry name" value="MetI-like"/>
    <property type="match status" value="1"/>
</dbReference>
<dbReference type="InterPro" id="IPR035906">
    <property type="entry name" value="MetI-like_sf"/>
</dbReference>
<keyword evidence="3" id="KW-1003">Cell membrane</keyword>